<comment type="caution">
    <text evidence="2">The sequence shown here is derived from an EMBL/GenBank/DDBJ whole genome shotgun (WGS) entry which is preliminary data.</text>
</comment>
<dbReference type="EMBL" id="CAJOBI010127744">
    <property type="protein sequence ID" value="CAF4709497.1"/>
    <property type="molecule type" value="Genomic_DNA"/>
</dbReference>
<organism evidence="2 4">
    <name type="scientific">Rotaria magnacalcarata</name>
    <dbReference type="NCBI Taxonomy" id="392030"/>
    <lineage>
        <taxon>Eukaryota</taxon>
        <taxon>Metazoa</taxon>
        <taxon>Spiralia</taxon>
        <taxon>Gnathifera</taxon>
        <taxon>Rotifera</taxon>
        <taxon>Eurotatoria</taxon>
        <taxon>Bdelloidea</taxon>
        <taxon>Philodinida</taxon>
        <taxon>Philodinidae</taxon>
        <taxon>Rotaria</taxon>
    </lineage>
</organism>
<protein>
    <submittedName>
        <fullName evidence="2">Uncharacterized protein</fullName>
    </submittedName>
</protein>
<sequence length="59" mass="6495">MSSECSLLCSLQLWTLKYAGLHERDISVHSYQQKPPASKQSIIPFIHSSSSSSAANDKT</sequence>
<dbReference type="AlphaFoldDB" id="A0A8S3ACC7"/>
<evidence type="ECO:0000313" key="4">
    <source>
        <dbReference type="Proteomes" id="UP000676336"/>
    </source>
</evidence>
<evidence type="ECO:0000313" key="2">
    <source>
        <dbReference type="EMBL" id="CAF4709497.1"/>
    </source>
</evidence>
<gene>
    <name evidence="2" type="ORF">SMN809_LOCUS43378</name>
    <name evidence="3" type="ORF">SMN809_LOCUS84337</name>
</gene>
<feature type="compositionally biased region" description="Polar residues" evidence="1">
    <location>
        <begin position="32"/>
        <end position="41"/>
    </location>
</feature>
<accession>A0A8S3ACC7</accession>
<feature type="non-terminal residue" evidence="2">
    <location>
        <position position="59"/>
    </location>
</feature>
<evidence type="ECO:0000313" key="3">
    <source>
        <dbReference type="EMBL" id="CAF5225506.1"/>
    </source>
</evidence>
<name>A0A8S3ACC7_9BILA</name>
<dbReference type="Proteomes" id="UP000676336">
    <property type="component" value="Unassembled WGS sequence"/>
</dbReference>
<dbReference type="EMBL" id="CAJOBI010359463">
    <property type="protein sequence ID" value="CAF5225506.1"/>
    <property type="molecule type" value="Genomic_DNA"/>
</dbReference>
<feature type="region of interest" description="Disordered" evidence="1">
    <location>
        <begin position="32"/>
        <end position="59"/>
    </location>
</feature>
<reference evidence="2" key="1">
    <citation type="submission" date="2021-02" db="EMBL/GenBank/DDBJ databases">
        <authorList>
            <person name="Nowell W R."/>
        </authorList>
    </citation>
    <scope>NUCLEOTIDE SEQUENCE</scope>
</reference>
<proteinExistence type="predicted"/>
<evidence type="ECO:0000256" key="1">
    <source>
        <dbReference type="SAM" id="MobiDB-lite"/>
    </source>
</evidence>